<dbReference type="EMBL" id="ML976615">
    <property type="protein sequence ID" value="KAF1848167.1"/>
    <property type="molecule type" value="Genomic_DNA"/>
</dbReference>
<name>A0A9P4LBA3_9PLEO</name>
<feature type="chain" id="PRO_5040327098" description="Ecp2 effector protein domain-containing protein" evidence="1">
    <location>
        <begin position="21"/>
        <end position="265"/>
    </location>
</feature>
<keyword evidence="3" id="KW-1185">Reference proteome</keyword>
<keyword evidence="1" id="KW-0732">Signal</keyword>
<evidence type="ECO:0000313" key="2">
    <source>
        <dbReference type="EMBL" id="KAF1848167.1"/>
    </source>
</evidence>
<dbReference type="RefSeq" id="XP_040790730.1">
    <property type="nucleotide sequence ID" value="XM_040931696.1"/>
</dbReference>
<organism evidence="2 3">
    <name type="scientific">Cucurbitaria berberidis CBS 394.84</name>
    <dbReference type="NCBI Taxonomy" id="1168544"/>
    <lineage>
        <taxon>Eukaryota</taxon>
        <taxon>Fungi</taxon>
        <taxon>Dikarya</taxon>
        <taxon>Ascomycota</taxon>
        <taxon>Pezizomycotina</taxon>
        <taxon>Dothideomycetes</taxon>
        <taxon>Pleosporomycetidae</taxon>
        <taxon>Pleosporales</taxon>
        <taxon>Pleosporineae</taxon>
        <taxon>Cucurbitariaceae</taxon>
        <taxon>Cucurbitaria</taxon>
    </lineage>
</organism>
<gene>
    <name evidence="2" type="ORF">K460DRAFT_353185</name>
</gene>
<comment type="caution">
    <text evidence="2">The sequence shown here is derived from an EMBL/GenBank/DDBJ whole genome shotgun (WGS) entry which is preliminary data.</text>
</comment>
<dbReference type="AlphaFoldDB" id="A0A9P4LBA3"/>
<evidence type="ECO:0000256" key="1">
    <source>
        <dbReference type="SAM" id="SignalP"/>
    </source>
</evidence>
<protein>
    <recommendedName>
        <fullName evidence="4">Ecp2 effector protein domain-containing protein</fullName>
    </recommendedName>
</protein>
<sequence>MKLFNFCIGLVLGLAILVGAAPTPEDGVSDIEFVPLNVTVPMNTTASAGYDPSYEYHDYSTVQVWIGVTQQTVGWVIEKELYETVWSQLDRYCPDNSKDRWGGNKWGSCRDPKGLGFPTQCLINPPFGNGQCETTIHDIWGEWENDQIRRLLIGSIAGTLEALTKDQAIIGPSNCFSLGNRKACNVGDKVRVNLPPTGNNQRNYMHVRIFNYHSQYSNFRCCETRENVDRAIDGLGNEMVDVFPQWWNREFVRDTRCIIDGWKSC</sequence>
<dbReference type="OrthoDB" id="3688572at2759"/>
<evidence type="ECO:0000313" key="3">
    <source>
        <dbReference type="Proteomes" id="UP000800039"/>
    </source>
</evidence>
<dbReference type="GeneID" id="63848948"/>
<accession>A0A9P4LBA3</accession>
<evidence type="ECO:0008006" key="4">
    <source>
        <dbReference type="Google" id="ProtNLM"/>
    </source>
</evidence>
<reference evidence="2" key="1">
    <citation type="submission" date="2020-01" db="EMBL/GenBank/DDBJ databases">
        <authorList>
            <consortium name="DOE Joint Genome Institute"/>
            <person name="Haridas S."/>
            <person name="Albert R."/>
            <person name="Binder M."/>
            <person name="Bloem J."/>
            <person name="Labutti K."/>
            <person name="Salamov A."/>
            <person name="Andreopoulos B."/>
            <person name="Baker S.E."/>
            <person name="Barry K."/>
            <person name="Bills G."/>
            <person name="Bluhm B.H."/>
            <person name="Cannon C."/>
            <person name="Castanera R."/>
            <person name="Culley D.E."/>
            <person name="Daum C."/>
            <person name="Ezra D."/>
            <person name="Gonzalez J.B."/>
            <person name="Henrissat B."/>
            <person name="Kuo A."/>
            <person name="Liang C."/>
            <person name="Lipzen A."/>
            <person name="Lutzoni F."/>
            <person name="Magnuson J."/>
            <person name="Mondo S."/>
            <person name="Nolan M."/>
            <person name="Ohm R."/>
            <person name="Pangilinan J."/>
            <person name="Park H.-J."/>
            <person name="Ramirez L."/>
            <person name="Alfaro M."/>
            <person name="Sun H."/>
            <person name="Tritt A."/>
            <person name="Yoshinaga Y."/>
            <person name="Zwiers L.-H."/>
            <person name="Turgeon B.G."/>
            <person name="Goodwin S.B."/>
            <person name="Spatafora J.W."/>
            <person name="Crous P.W."/>
            <person name="Grigoriev I.V."/>
        </authorList>
    </citation>
    <scope>NUCLEOTIDE SEQUENCE</scope>
    <source>
        <strain evidence="2">CBS 394.84</strain>
    </source>
</reference>
<dbReference type="Proteomes" id="UP000800039">
    <property type="component" value="Unassembled WGS sequence"/>
</dbReference>
<feature type="signal peptide" evidence="1">
    <location>
        <begin position="1"/>
        <end position="20"/>
    </location>
</feature>
<proteinExistence type="predicted"/>